<evidence type="ECO:0000313" key="3">
    <source>
        <dbReference type="WBParaSite" id="Pan_g6078.t1"/>
    </source>
</evidence>
<reference evidence="2" key="1">
    <citation type="journal article" date="2013" name="Genetics">
        <title>The draft genome and transcriptome of Panagrellus redivivus are shaped by the harsh demands of a free-living lifestyle.</title>
        <authorList>
            <person name="Srinivasan J."/>
            <person name="Dillman A.R."/>
            <person name="Macchietto M.G."/>
            <person name="Heikkinen L."/>
            <person name="Lakso M."/>
            <person name="Fracchia K.M."/>
            <person name="Antoshechkin I."/>
            <person name="Mortazavi A."/>
            <person name="Wong G."/>
            <person name="Sternberg P.W."/>
        </authorList>
    </citation>
    <scope>NUCLEOTIDE SEQUENCE [LARGE SCALE GENOMIC DNA]</scope>
    <source>
        <strain evidence="2">MT8872</strain>
    </source>
</reference>
<dbReference type="AlphaFoldDB" id="A0A7E4W3G9"/>
<proteinExistence type="predicted"/>
<dbReference type="WBParaSite" id="Pan_g6078.t1">
    <property type="protein sequence ID" value="Pan_g6078.t1"/>
    <property type="gene ID" value="Pan_g6078"/>
</dbReference>
<evidence type="ECO:0000313" key="2">
    <source>
        <dbReference type="Proteomes" id="UP000492821"/>
    </source>
</evidence>
<evidence type="ECO:0000256" key="1">
    <source>
        <dbReference type="SAM" id="SignalP"/>
    </source>
</evidence>
<organism evidence="2 3">
    <name type="scientific">Panagrellus redivivus</name>
    <name type="common">Microworm</name>
    <dbReference type="NCBI Taxonomy" id="6233"/>
    <lineage>
        <taxon>Eukaryota</taxon>
        <taxon>Metazoa</taxon>
        <taxon>Ecdysozoa</taxon>
        <taxon>Nematoda</taxon>
        <taxon>Chromadorea</taxon>
        <taxon>Rhabditida</taxon>
        <taxon>Tylenchina</taxon>
        <taxon>Panagrolaimomorpha</taxon>
        <taxon>Panagrolaimoidea</taxon>
        <taxon>Panagrolaimidae</taxon>
        <taxon>Panagrellus</taxon>
    </lineage>
</organism>
<keyword evidence="2" id="KW-1185">Reference proteome</keyword>
<keyword evidence="1" id="KW-0732">Signal</keyword>
<dbReference type="Proteomes" id="UP000492821">
    <property type="component" value="Unassembled WGS sequence"/>
</dbReference>
<feature type="signal peptide" evidence="1">
    <location>
        <begin position="1"/>
        <end position="19"/>
    </location>
</feature>
<feature type="chain" id="PRO_5028852616" evidence="1">
    <location>
        <begin position="20"/>
        <end position="203"/>
    </location>
</feature>
<protein>
    <submittedName>
        <fullName evidence="3">SXP/RAL-2 family protein Ani s 5-like cation-binding domain-containing protein</fullName>
    </submittedName>
</protein>
<name>A0A7E4W3G9_PANRE</name>
<accession>A0A7E4W3G9</accession>
<sequence>MFAFIILLAVCGAVFPIHAAPTTDPPRTAEGYVLFAGLDFEISESQAVEAFYYVRDMRNAHEVRANAKQNVSQLLLTMEKFVNSSFSNVYDGFALIEEEMKPDGFDYCYEILTIHRESIQAIVVEDIPDIRCRLLKVLDNMEVYHSEMEVALDKYKEVFDLLLSSVGCFEGLFNHYDETIPRNTPTVPEWDEKFEVVKRFFLN</sequence>
<reference evidence="3" key="2">
    <citation type="submission" date="2020-10" db="UniProtKB">
        <authorList>
            <consortium name="WormBaseParasite"/>
        </authorList>
    </citation>
    <scope>IDENTIFICATION</scope>
</reference>